<accession>A0AAU9C8R9</accession>
<sequence>MSPFHKKSFSFQERLLFFEAVLELAIAKKENGLK</sequence>
<dbReference type="Proteomes" id="UP001348817">
    <property type="component" value="Chromosome"/>
</dbReference>
<evidence type="ECO:0000313" key="1">
    <source>
        <dbReference type="EMBL" id="BDD08399.1"/>
    </source>
</evidence>
<dbReference type="EMBL" id="AP025314">
    <property type="protein sequence ID" value="BDD08399.1"/>
    <property type="molecule type" value="Genomic_DNA"/>
</dbReference>
<evidence type="ECO:0008006" key="3">
    <source>
        <dbReference type="Google" id="ProtNLM"/>
    </source>
</evidence>
<name>A0AAU9C8R9_9BACT</name>
<gene>
    <name evidence="1" type="ORF">FUAX_08310</name>
</gene>
<keyword evidence="2" id="KW-1185">Reference proteome</keyword>
<dbReference type="KEGG" id="fax:FUAX_08310"/>
<proteinExistence type="predicted"/>
<reference evidence="1 2" key="1">
    <citation type="submission" date="2021-12" db="EMBL/GenBank/DDBJ databases">
        <title>Genome sequencing of bacteria with rrn-lacking chromosome and rrn-plasmid.</title>
        <authorList>
            <person name="Anda M."/>
            <person name="Iwasaki W."/>
        </authorList>
    </citation>
    <scope>NUCLEOTIDE SEQUENCE [LARGE SCALE GENOMIC DNA]</scope>
    <source>
        <strain evidence="1 2">DSM 100852</strain>
    </source>
</reference>
<organism evidence="1 2">
    <name type="scientific">Fulvitalea axinellae</name>
    <dbReference type="NCBI Taxonomy" id="1182444"/>
    <lineage>
        <taxon>Bacteria</taxon>
        <taxon>Pseudomonadati</taxon>
        <taxon>Bacteroidota</taxon>
        <taxon>Cytophagia</taxon>
        <taxon>Cytophagales</taxon>
        <taxon>Persicobacteraceae</taxon>
        <taxon>Fulvitalea</taxon>
    </lineage>
</organism>
<protein>
    <recommendedName>
        <fullName evidence="3">Transposase</fullName>
    </recommendedName>
</protein>
<dbReference type="AlphaFoldDB" id="A0AAU9C8R9"/>
<evidence type="ECO:0000313" key="2">
    <source>
        <dbReference type="Proteomes" id="UP001348817"/>
    </source>
</evidence>